<keyword evidence="6" id="KW-1185">Reference proteome</keyword>
<dbReference type="EMBL" id="FNBI01000002">
    <property type="protein sequence ID" value="SDF13264.1"/>
    <property type="molecule type" value="Genomic_DNA"/>
</dbReference>
<sequence length="512" mass="54975">MGDEPIIVADTAHGPARIFAAGLATGTALLAIAVFCAVNGYGGLALMVLIAAAIGLGLVYRSMPASVPRLPSFHRTSPTPDRDAFRTGAAALIDAARRRRKVPTLLRLDIDRVRAISGPQGREAHDLALRHVAALLDDELPRSALVARLEGDRFAAVMAFAPGDAARVERIVDRLAVRLVQPIRRDGMEVQASVTFGLARDTGQESLDTLLRQADMALTASAQGTRGQPWFTPEIERALGDRAAFVAALRAGIERGEIVPHFDPQVDLGNGRLVGFEVLARWHHPERGILPAREFLGIAEETGLICDLSLAVMRQAFAAARDWDPSLKLAINLSATQFQDAWLAQKIIKILTETGFPAHRVEVEITERALLADLPLAQSIVASLKNQGIGLALDDFGTGYSSLAHLRALPFDRIKIDRTYVQAMGADAERAAIVQAIVQLGDSLNLPTTAEGVTDADLAERLRMLGCVQAQGTLYGEPMALPDIRRLLAERHLLSRAVVTPGPGLTSPRLAG</sequence>
<dbReference type="InterPro" id="IPR029787">
    <property type="entry name" value="Nucleotide_cyclase"/>
</dbReference>
<dbReference type="SMART" id="SM00267">
    <property type="entry name" value="GGDEF"/>
    <property type="match status" value="1"/>
</dbReference>
<dbReference type="PANTHER" id="PTHR33121:SF70">
    <property type="entry name" value="SIGNALING PROTEIN YKOW"/>
    <property type="match status" value="1"/>
</dbReference>
<dbReference type="Pfam" id="PF00990">
    <property type="entry name" value="GGDEF"/>
    <property type="match status" value="1"/>
</dbReference>
<dbReference type="Gene3D" id="3.20.20.450">
    <property type="entry name" value="EAL domain"/>
    <property type="match status" value="1"/>
</dbReference>
<dbReference type="NCBIfam" id="TIGR00254">
    <property type="entry name" value="GGDEF"/>
    <property type="match status" value="1"/>
</dbReference>
<dbReference type="AlphaFoldDB" id="A0A1G7IL40"/>
<dbReference type="GO" id="GO:0071111">
    <property type="term" value="F:cyclic-guanylate-specific phosphodiesterase activity"/>
    <property type="evidence" value="ECO:0007669"/>
    <property type="project" value="InterPro"/>
</dbReference>
<dbReference type="RefSeq" id="WP_149681697.1">
    <property type="nucleotide sequence ID" value="NZ_FNBI01000002.1"/>
</dbReference>
<dbReference type="SUPFAM" id="SSF141868">
    <property type="entry name" value="EAL domain-like"/>
    <property type="match status" value="1"/>
</dbReference>
<reference evidence="4 7" key="2">
    <citation type="submission" date="2019-12" db="EMBL/GenBank/DDBJ databases">
        <authorList>
            <person name="Zheng J."/>
        </authorList>
    </citation>
    <scope>NUCLEOTIDE SEQUENCE [LARGE SCALE GENOMIC DNA]</scope>
    <source>
        <strain evidence="4 7">DSM 27347</strain>
    </source>
</reference>
<dbReference type="InterPro" id="IPR043128">
    <property type="entry name" value="Rev_trsase/Diguanyl_cyclase"/>
</dbReference>
<accession>A0A1G7IL40</accession>
<dbReference type="Gene3D" id="3.30.70.270">
    <property type="match status" value="1"/>
</dbReference>
<keyword evidence="1" id="KW-1133">Transmembrane helix</keyword>
<dbReference type="SUPFAM" id="SSF55073">
    <property type="entry name" value="Nucleotide cyclase"/>
    <property type="match status" value="1"/>
</dbReference>
<feature type="transmembrane region" description="Helical" evidence="1">
    <location>
        <begin position="18"/>
        <end position="37"/>
    </location>
</feature>
<name>A0A1G7IL40_9SPHN</name>
<dbReference type="OrthoDB" id="9814202at2"/>
<dbReference type="Pfam" id="PF00563">
    <property type="entry name" value="EAL"/>
    <property type="match status" value="1"/>
</dbReference>
<dbReference type="InterPro" id="IPR035919">
    <property type="entry name" value="EAL_sf"/>
</dbReference>
<proteinExistence type="predicted"/>
<evidence type="ECO:0000256" key="1">
    <source>
        <dbReference type="SAM" id="Phobius"/>
    </source>
</evidence>
<evidence type="ECO:0000259" key="3">
    <source>
        <dbReference type="PROSITE" id="PS50887"/>
    </source>
</evidence>
<gene>
    <name evidence="4" type="ORF">GQR91_11230</name>
    <name evidence="5" type="ORF">SAMN05216557_102287</name>
</gene>
<evidence type="ECO:0000313" key="5">
    <source>
        <dbReference type="EMBL" id="SDF13264.1"/>
    </source>
</evidence>
<dbReference type="PROSITE" id="PS50887">
    <property type="entry name" value="GGDEF"/>
    <property type="match status" value="1"/>
</dbReference>
<dbReference type="Proteomes" id="UP000323502">
    <property type="component" value="Unassembled WGS sequence"/>
</dbReference>
<keyword evidence="1" id="KW-0472">Membrane</keyword>
<dbReference type="EMBL" id="WSUT01000005">
    <property type="protein sequence ID" value="MWC44218.1"/>
    <property type="molecule type" value="Genomic_DNA"/>
</dbReference>
<evidence type="ECO:0000259" key="2">
    <source>
        <dbReference type="PROSITE" id="PS50883"/>
    </source>
</evidence>
<dbReference type="InterPro" id="IPR001633">
    <property type="entry name" value="EAL_dom"/>
</dbReference>
<keyword evidence="1" id="KW-0812">Transmembrane</keyword>
<dbReference type="InterPro" id="IPR050706">
    <property type="entry name" value="Cyclic-di-GMP_PDE-like"/>
</dbReference>
<dbReference type="PROSITE" id="PS50883">
    <property type="entry name" value="EAL"/>
    <property type="match status" value="1"/>
</dbReference>
<dbReference type="PANTHER" id="PTHR33121">
    <property type="entry name" value="CYCLIC DI-GMP PHOSPHODIESTERASE PDEF"/>
    <property type="match status" value="1"/>
</dbReference>
<evidence type="ECO:0000313" key="6">
    <source>
        <dbReference type="Proteomes" id="UP000323502"/>
    </source>
</evidence>
<dbReference type="CDD" id="cd01949">
    <property type="entry name" value="GGDEF"/>
    <property type="match status" value="1"/>
</dbReference>
<feature type="transmembrane region" description="Helical" evidence="1">
    <location>
        <begin position="44"/>
        <end position="63"/>
    </location>
</feature>
<protein>
    <submittedName>
        <fullName evidence="5">Diguanylate cyclase (GGDEF) domain-containing protein</fullName>
    </submittedName>
    <submittedName>
        <fullName evidence="4">EAL domain-containing protein</fullName>
    </submittedName>
</protein>
<dbReference type="Proteomes" id="UP000436801">
    <property type="component" value="Unassembled WGS sequence"/>
</dbReference>
<dbReference type="InterPro" id="IPR000160">
    <property type="entry name" value="GGDEF_dom"/>
</dbReference>
<dbReference type="CDD" id="cd01948">
    <property type="entry name" value="EAL"/>
    <property type="match status" value="1"/>
</dbReference>
<dbReference type="SMART" id="SM00052">
    <property type="entry name" value="EAL"/>
    <property type="match status" value="1"/>
</dbReference>
<evidence type="ECO:0000313" key="4">
    <source>
        <dbReference type="EMBL" id="MWC44218.1"/>
    </source>
</evidence>
<evidence type="ECO:0000313" key="7">
    <source>
        <dbReference type="Proteomes" id="UP000436801"/>
    </source>
</evidence>
<feature type="domain" description="EAL" evidence="2">
    <location>
        <begin position="242"/>
        <end position="492"/>
    </location>
</feature>
<feature type="domain" description="GGDEF" evidence="3">
    <location>
        <begin position="101"/>
        <end position="234"/>
    </location>
</feature>
<organism evidence="5 6">
    <name type="scientific">Sphingomonas carotinifaciens</name>
    <dbReference type="NCBI Taxonomy" id="1166323"/>
    <lineage>
        <taxon>Bacteria</taxon>
        <taxon>Pseudomonadati</taxon>
        <taxon>Pseudomonadota</taxon>
        <taxon>Alphaproteobacteria</taxon>
        <taxon>Sphingomonadales</taxon>
        <taxon>Sphingomonadaceae</taxon>
        <taxon>Sphingomonas</taxon>
    </lineage>
</organism>
<reference evidence="5 6" key="1">
    <citation type="submission" date="2016-10" db="EMBL/GenBank/DDBJ databases">
        <authorList>
            <person name="Varghese N."/>
            <person name="Submissions S."/>
        </authorList>
    </citation>
    <scope>NUCLEOTIDE SEQUENCE [LARGE SCALE GENOMIC DNA]</scope>
    <source>
        <strain evidence="5 6">S7-754</strain>
    </source>
</reference>